<dbReference type="AlphaFoldDB" id="H0FYP9"/>
<name>H0FYP9_RHIML</name>
<dbReference type="EMBL" id="AGVV01000018">
    <property type="protein sequence ID" value="EHK77782.1"/>
    <property type="molecule type" value="Genomic_DNA"/>
</dbReference>
<evidence type="ECO:0000313" key="1">
    <source>
        <dbReference type="EMBL" id="EHK77782.1"/>
    </source>
</evidence>
<proteinExistence type="predicted"/>
<evidence type="ECO:0000313" key="2">
    <source>
        <dbReference type="Proteomes" id="UP000004038"/>
    </source>
</evidence>
<accession>H0FYP9</accession>
<protein>
    <submittedName>
        <fullName evidence="1">Uncharacterized protein</fullName>
    </submittedName>
</protein>
<dbReference type="Proteomes" id="UP000004038">
    <property type="component" value="Unassembled WGS sequence"/>
</dbReference>
<reference evidence="1 2" key="1">
    <citation type="journal article" date="2012" name="J. Bacteriol.">
        <title>Draft Genome Sequence of Sinorhizobium meliloti CCNWSX0020, a Nitrogen-Fixing Symbiont with Copper Tolerance Capability Isolated from Lead-Zinc Mine Tailings.</title>
        <authorList>
            <person name="Li Z."/>
            <person name="Ma Z."/>
            <person name="Hao X."/>
            <person name="Wei G."/>
        </authorList>
    </citation>
    <scope>NUCLEOTIDE SEQUENCE [LARGE SCALE GENOMIC DNA]</scope>
    <source>
        <strain evidence="1 2">CCNWSX0020</strain>
    </source>
</reference>
<organism evidence="1 2">
    <name type="scientific">Sinorhizobium meliloti CCNWSX0020</name>
    <dbReference type="NCBI Taxonomy" id="1107881"/>
    <lineage>
        <taxon>Bacteria</taxon>
        <taxon>Pseudomonadati</taxon>
        <taxon>Pseudomonadota</taxon>
        <taxon>Alphaproteobacteria</taxon>
        <taxon>Hyphomicrobiales</taxon>
        <taxon>Rhizobiaceae</taxon>
        <taxon>Sinorhizobium/Ensifer group</taxon>
        <taxon>Sinorhizobium</taxon>
    </lineage>
</organism>
<gene>
    <name evidence="1" type="ORF">SM0020_11765</name>
</gene>
<sequence length="34" mass="3746">MASSDESSLDGLQNRENLDGFHIATAQFARTIYS</sequence>